<dbReference type="Proteomes" id="UP000652176">
    <property type="component" value="Unassembled WGS sequence"/>
</dbReference>
<accession>A0ABR9CZI8</accession>
<evidence type="ECO:0000313" key="1">
    <source>
        <dbReference type="EMBL" id="MBD9356296.1"/>
    </source>
</evidence>
<gene>
    <name evidence="1" type="ORF">IE877_10410</name>
</gene>
<comment type="caution">
    <text evidence="1">The sequence shown here is derived from an EMBL/GenBank/DDBJ whole genome shotgun (WGS) entry which is preliminary data.</text>
</comment>
<keyword evidence="2" id="KW-1185">Reference proteome</keyword>
<sequence length="77" mass="8739">MKNAIQLMCSTLVLPRMDSSLKGVKDMDYPWLSILGLYKQHMCQRHNNDNSVDLWQSGAIVVQIAGFFALFGCEFGR</sequence>
<protein>
    <submittedName>
        <fullName evidence="1">Uncharacterized protein</fullName>
    </submittedName>
</protein>
<name>A0ABR9CZI8_9GAMM</name>
<organism evidence="1 2">
    <name type="scientific">Methylomonas albis</name>
    <dbReference type="NCBI Taxonomy" id="1854563"/>
    <lineage>
        <taxon>Bacteria</taxon>
        <taxon>Pseudomonadati</taxon>
        <taxon>Pseudomonadota</taxon>
        <taxon>Gammaproteobacteria</taxon>
        <taxon>Methylococcales</taxon>
        <taxon>Methylococcaceae</taxon>
        <taxon>Methylomonas</taxon>
    </lineage>
</organism>
<evidence type="ECO:0000313" key="2">
    <source>
        <dbReference type="Proteomes" id="UP000652176"/>
    </source>
</evidence>
<reference evidence="1 2" key="1">
    <citation type="submission" date="2020-09" db="EMBL/GenBank/DDBJ databases">
        <title>Methylomonas albis sp. nov. and Methylomonas fluvii sp. nov.: Two cold-adapted methanotrophs from the River Elbe and an amended description of Methylovulum psychrotolerans strain Eb1.</title>
        <authorList>
            <person name="Bussmann I.K."/>
            <person name="Klings K.-W."/>
            <person name="Warnstedt J."/>
            <person name="Hoppert M."/>
            <person name="Saborowski A."/>
            <person name="Horn F."/>
            <person name="Liebner S."/>
        </authorList>
    </citation>
    <scope>NUCLEOTIDE SEQUENCE [LARGE SCALE GENOMIC DNA]</scope>
    <source>
        <strain evidence="1 2">EbA</strain>
    </source>
</reference>
<dbReference type="RefSeq" id="WP_192377392.1">
    <property type="nucleotide sequence ID" value="NZ_CAJHIV010000001.1"/>
</dbReference>
<proteinExistence type="predicted"/>
<dbReference type="EMBL" id="JACXSS010000001">
    <property type="protein sequence ID" value="MBD9356296.1"/>
    <property type="molecule type" value="Genomic_DNA"/>
</dbReference>